<evidence type="ECO:0000313" key="2">
    <source>
        <dbReference type="EMBL" id="QYZ70508.1"/>
    </source>
</evidence>
<dbReference type="EMBL" id="CP069370">
    <property type="protein sequence ID" value="QYZ70508.1"/>
    <property type="molecule type" value="Genomic_DNA"/>
</dbReference>
<keyword evidence="3" id="KW-1185">Reference proteome</keyword>
<dbReference type="Proteomes" id="UP000826300">
    <property type="component" value="Chromosome"/>
</dbReference>
<keyword evidence="1" id="KW-0732">Signal</keyword>
<proteinExistence type="predicted"/>
<protein>
    <submittedName>
        <fullName evidence="2">Uncharacterized protein</fullName>
    </submittedName>
</protein>
<reference evidence="2" key="1">
    <citation type="submission" date="2021-02" db="EMBL/GenBank/DDBJ databases">
        <title>Rhodobacter shimadae sp. nov., an aerobic anoxygenic phototrophic bacterium isolated from a hot spring.</title>
        <authorList>
            <person name="Muramatsu S."/>
            <person name="Haruta S."/>
            <person name="Hirose S."/>
            <person name="Hanada S."/>
        </authorList>
    </citation>
    <scope>NUCLEOTIDE SEQUENCE</scope>
    <source>
        <strain evidence="2">N10</strain>
    </source>
</reference>
<feature type="signal peptide" evidence="1">
    <location>
        <begin position="1"/>
        <end position="18"/>
    </location>
</feature>
<name>A0A8G0ZXG4_9RHOB</name>
<accession>A0A8G0ZXG4</accession>
<dbReference type="KEGG" id="nsm:JO391_03005"/>
<feature type="chain" id="PRO_5034021089" evidence="1">
    <location>
        <begin position="19"/>
        <end position="118"/>
    </location>
</feature>
<gene>
    <name evidence="2" type="ORF">JO391_03005</name>
</gene>
<evidence type="ECO:0000313" key="3">
    <source>
        <dbReference type="Proteomes" id="UP000826300"/>
    </source>
</evidence>
<organism evidence="2 3">
    <name type="scientific">Neotabrizicola shimadae</name>
    <dbReference type="NCBI Taxonomy" id="2807096"/>
    <lineage>
        <taxon>Bacteria</taxon>
        <taxon>Pseudomonadati</taxon>
        <taxon>Pseudomonadota</taxon>
        <taxon>Alphaproteobacteria</taxon>
        <taxon>Rhodobacterales</taxon>
        <taxon>Paracoccaceae</taxon>
        <taxon>Neotabrizicola</taxon>
    </lineage>
</organism>
<dbReference type="AlphaFoldDB" id="A0A8G0ZXG4"/>
<sequence length="118" mass="12248">MRILLSLALILAPAVASASCTGSSGANICDMARMADETLVPTLPRELAPGIMLTDSAIEGARLDLILTPAADRAVSMDEIVPMICSIDEVQQLVAAGGTLRFMVGSREVGTVTACPEF</sequence>
<evidence type="ECO:0000256" key="1">
    <source>
        <dbReference type="SAM" id="SignalP"/>
    </source>
</evidence>
<dbReference type="PROSITE" id="PS51257">
    <property type="entry name" value="PROKAR_LIPOPROTEIN"/>
    <property type="match status" value="1"/>
</dbReference>
<dbReference type="RefSeq" id="WP_220662726.1">
    <property type="nucleotide sequence ID" value="NZ_CP069370.1"/>
</dbReference>